<dbReference type="InterPro" id="IPR019734">
    <property type="entry name" value="TPR_rpt"/>
</dbReference>
<proteinExistence type="predicted"/>
<protein>
    <submittedName>
        <fullName evidence="2">Tetratricopeptide repeat protein</fullName>
    </submittedName>
</protein>
<name>A0ABV5R748_9ACTN</name>
<feature type="repeat" description="TPR" evidence="1">
    <location>
        <begin position="231"/>
        <end position="264"/>
    </location>
</feature>
<dbReference type="SUPFAM" id="SSF48452">
    <property type="entry name" value="TPR-like"/>
    <property type="match status" value="1"/>
</dbReference>
<dbReference type="InterPro" id="IPR011990">
    <property type="entry name" value="TPR-like_helical_dom_sf"/>
</dbReference>
<gene>
    <name evidence="2" type="ORF">ACFFTL_15540</name>
</gene>
<dbReference type="RefSeq" id="WP_345516775.1">
    <property type="nucleotide sequence ID" value="NZ_BAAAXD010000039.1"/>
</dbReference>
<keyword evidence="1" id="KW-0802">TPR repeat</keyword>
<evidence type="ECO:0000256" key="1">
    <source>
        <dbReference type="PROSITE-ProRule" id="PRU00339"/>
    </source>
</evidence>
<dbReference type="Pfam" id="PF14559">
    <property type="entry name" value="TPR_19"/>
    <property type="match status" value="1"/>
</dbReference>
<evidence type="ECO:0000313" key="2">
    <source>
        <dbReference type="EMBL" id="MFB9573689.1"/>
    </source>
</evidence>
<dbReference type="Gene3D" id="1.25.40.10">
    <property type="entry name" value="Tetratricopeptide repeat domain"/>
    <property type="match status" value="1"/>
</dbReference>
<dbReference type="SMART" id="SM00028">
    <property type="entry name" value="TPR"/>
    <property type="match status" value="2"/>
</dbReference>
<accession>A0ABV5R748</accession>
<comment type="caution">
    <text evidence="2">The sequence shown here is derived from an EMBL/GenBank/DDBJ whole genome shotgun (WGS) entry which is preliminary data.</text>
</comment>
<reference evidence="2 3" key="1">
    <citation type="submission" date="2024-09" db="EMBL/GenBank/DDBJ databases">
        <authorList>
            <person name="Sun Q."/>
            <person name="Mori K."/>
        </authorList>
    </citation>
    <scope>NUCLEOTIDE SEQUENCE [LARGE SCALE GENOMIC DNA]</scope>
    <source>
        <strain evidence="2 3">JCM 3331</strain>
    </source>
</reference>
<dbReference type="EMBL" id="JBHMCG010000064">
    <property type="protein sequence ID" value="MFB9573689.1"/>
    <property type="molecule type" value="Genomic_DNA"/>
</dbReference>
<dbReference type="PROSITE" id="PS50005">
    <property type="entry name" value="TPR"/>
    <property type="match status" value="1"/>
</dbReference>
<keyword evidence="3" id="KW-1185">Reference proteome</keyword>
<sequence>MMLNRAAAAGVGLARVMAHCGGNPTAAMHYVTGAIASAPEAPEPYAILAELWEEQRTDLGELFQGADSLRTVLAQSYISFLENNMDGAVLALGAVTGAQPTIVWAKAPWFSDARFLDGVSANALAEAAMRTMDYGHDLDAHSMREGFRPWFRAIEVVCDREPLPEMMAKMAIFLRACGLTDASFALCDRADSIERIMLTEVVRAGTWRKLGDPDQTAAAFQRALALDPANWSLYLDLADVRAEQGDFTTAVQFIDQGLEHEPTEVTLRAAGAAYRARLTGSHDDLRELIGLAPHLPNDSYRGLLIDHACAGPALPSELIAEARRLQNS</sequence>
<dbReference type="Proteomes" id="UP001589710">
    <property type="component" value="Unassembled WGS sequence"/>
</dbReference>
<evidence type="ECO:0000313" key="3">
    <source>
        <dbReference type="Proteomes" id="UP001589710"/>
    </source>
</evidence>
<organism evidence="2 3">
    <name type="scientific">Streptomyces yanii</name>
    <dbReference type="NCBI Taxonomy" id="78510"/>
    <lineage>
        <taxon>Bacteria</taxon>
        <taxon>Bacillati</taxon>
        <taxon>Actinomycetota</taxon>
        <taxon>Actinomycetes</taxon>
        <taxon>Kitasatosporales</taxon>
        <taxon>Streptomycetaceae</taxon>
        <taxon>Streptomyces</taxon>
    </lineage>
</organism>